<dbReference type="Pfam" id="PF00126">
    <property type="entry name" value="HTH_1"/>
    <property type="match status" value="1"/>
</dbReference>
<dbReference type="CDD" id="cd08472">
    <property type="entry name" value="PBP2_CrgA_like_3"/>
    <property type="match status" value="1"/>
</dbReference>
<dbReference type="Proteomes" id="UP000216345">
    <property type="component" value="Unassembled WGS sequence"/>
</dbReference>
<evidence type="ECO:0000313" key="6">
    <source>
        <dbReference type="EMBL" id="OYR18454.1"/>
    </source>
</evidence>
<comment type="caution">
    <text evidence="6">The sequence shown here is derived from an EMBL/GenBank/DDBJ whole genome shotgun (WGS) entry which is preliminary data.</text>
</comment>
<dbReference type="Pfam" id="PF03466">
    <property type="entry name" value="LysR_substrate"/>
    <property type="match status" value="1"/>
</dbReference>
<dbReference type="GO" id="GO:0003700">
    <property type="term" value="F:DNA-binding transcription factor activity"/>
    <property type="evidence" value="ECO:0007669"/>
    <property type="project" value="InterPro"/>
</dbReference>
<dbReference type="SUPFAM" id="SSF46785">
    <property type="entry name" value="Winged helix' DNA-binding domain"/>
    <property type="match status" value="1"/>
</dbReference>
<dbReference type="OrthoDB" id="9786526at2"/>
<dbReference type="EMBL" id="NNRK01000012">
    <property type="protein sequence ID" value="OYR18454.1"/>
    <property type="molecule type" value="Genomic_DNA"/>
</dbReference>
<keyword evidence="7" id="KW-1185">Reference proteome</keyword>
<dbReference type="RefSeq" id="WP_094573699.1">
    <property type="nucleotide sequence ID" value="NZ_JBHEEL010000010.1"/>
</dbReference>
<evidence type="ECO:0000256" key="1">
    <source>
        <dbReference type="ARBA" id="ARBA00009437"/>
    </source>
</evidence>
<dbReference type="PANTHER" id="PTHR30537">
    <property type="entry name" value="HTH-TYPE TRANSCRIPTIONAL REGULATOR"/>
    <property type="match status" value="1"/>
</dbReference>
<dbReference type="PANTHER" id="PTHR30537:SF72">
    <property type="entry name" value="LYSR FAMILY TRANSCRIPTIONAL REGULATOR"/>
    <property type="match status" value="1"/>
</dbReference>
<evidence type="ECO:0000313" key="7">
    <source>
        <dbReference type="Proteomes" id="UP000216345"/>
    </source>
</evidence>
<evidence type="ECO:0000256" key="2">
    <source>
        <dbReference type="ARBA" id="ARBA00023015"/>
    </source>
</evidence>
<proteinExistence type="inferred from homology"/>
<evidence type="ECO:0000259" key="5">
    <source>
        <dbReference type="PROSITE" id="PS50931"/>
    </source>
</evidence>
<dbReference type="Gene3D" id="3.40.190.290">
    <property type="match status" value="1"/>
</dbReference>
<dbReference type="FunFam" id="1.10.10.10:FF:000001">
    <property type="entry name" value="LysR family transcriptional regulator"/>
    <property type="match status" value="1"/>
</dbReference>
<protein>
    <submittedName>
        <fullName evidence="6">LysR substrate binding domain protein</fullName>
    </submittedName>
</protein>
<name>A0A256FUE3_9HYPH</name>
<comment type="similarity">
    <text evidence="1">Belongs to the LysR transcriptional regulatory family.</text>
</comment>
<keyword evidence="4" id="KW-0804">Transcription</keyword>
<dbReference type="PROSITE" id="PS50931">
    <property type="entry name" value="HTH_LYSR"/>
    <property type="match status" value="1"/>
</dbReference>
<keyword evidence="2" id="KW-0805">Transcription regulation</keyword>
<reference evidence="6 7" key="1">
    <citation type="submission" date="2017-07" db="EMBL/GenBank/DDBJ databases">
        <title>Phylogenetic study on the rhizospheric bacterium Ochrobactrum sp. A44.</title>
        <authorList>
            <person name="Krzyzanowska D.M."/>
            <person name="Ossowicki A."/>
            <person name="Rajewska M."/>
            <person name="Maciag T."/>
            <person name="Kaczynski Z."/>
            <person name="Czerwicka M."/>
            <person name="Jafra S."/>
        </authorList>
    </citation>
    <scope>NUCLEOTIDE SEQUENCE [LARGE SCALE GENOMIC DNA]</scope>
    <source>
        <strain evidence="6 7">PR17</strain>
    </source>
</reference>
<dbReference type="InterPro" id="IPR036388">
    <property type="entry name" value="WH-like_DNA-bd_sf"/>
</dbReference>
<dbReference type="GO" id="GO:0006351">
    <property type="term" value="P:DNA-templated transcription"/>
    <property type="evidence" value="ECO:0007669"/>
    <property type="project" value="TreeGrafter"/>
</dbReference>
<dbReference type="InterPro" id="IPR058163">
    <property type="entry name" value="LysR-type_TF_proteobact-type"/>
</dbReference>
<dbReference type="GO" id="GO:0043565">
    <property type="term" value="F:sequence-specific DNA binding"/>
    <property type="evidence" value="ECO:0007669"/>
    <property type="project" value="TreeGrafter"/>
</dbReference>
<dbReference type="InterPro" id="IPR000847">
    <property type="entry name" value="LysR_HTH_N"/>
</dbReference>
<dbReference type="PRINTS" id="PR00039">
    <property type="entry name" value="HTHLYSR"/>
</dbReference>
<dbReference type="SUPFAM" id="SSF53850">
    <property type="entry name" value="Periplasmic binding protein-like II"/>
    <property type="match status" value="1"/>
</dbReference>
<feature type="domain" description="HTH lysR-type" evidence="5">
    <location>
        <begin position="1"/>
        <end position="59"/>
    </location>
</feature>
<evidence type="ECO:0000256" key="3">
    <source>
        <dbReference type="ARBA" id="ARBA00023125"/>
    </source>
</evidence>
<dbReference type="Gene3D" id="1.10.10.10">
    <property type="entry name" value="Winged helix-like DNA-binding domain superfamily/Winged helix DNA-binding domain"/>
    <property type="match status" value="1"/>
</dbReference>
<dbReference type="AlphaFoldDB" id="A0A256FUE3"/>
<evidence type="ECO:0000256" key="4">
    <source>
        <dbReference type="ARBA" id="ARBA00023163"/>
    </source>
</evidence>
<gene>
    <name evidence="6" type="ORF">CEV32_3305</name>
</gene>
<keyword evidence="3" id="KW-0238">DNA-binding</keyword>
<sequence length="306" mass="34027">MDRLRAMEIFVRVVEAGSMTKAAETLSLQKSAVSMAIKQLETYLGSRLIQRSSRQFNLTEDGRAYYERGRVVLNEIKAIEYSLGSNLDNPAGRIRVDMPNSIASSVILPKLSEFTSRYPAIQIALGISDRRVDLVREGVDCVIRTGLLDDSTLVSRRIGTFSWIVCGSKAYLDGYGRPTLPDDLAGHRIVGYFQNGSEFRDVWAFSQQGEELLVTLDNALSVNDTAAYVECALNGHGLIRIADYLAMPLIQDGVLQEVLADYRSESVPVFVLYPSSRHLALCVRVFVDWVAEVFAASQTQTRAHSY</sequence>
<accession>A0A256FUE3</accession>
<dbReference type="InterPro" id="IPR036390">
    <property type="entry name" value="WH_DNA-bd_sf"/>
</dbReference>
<organism evidence="6 7">
    <name type="scientific">Brucella rhizosphaerae</name>
    <dbReference type="NCBI Taxonomy" id="571254"/>
    <lineage>
        <taxon>Bacteria</taxon>
        <taxon>Pseudomonadati</taxon>
        <taxon>Pseudomonadota</taxon>
        <taxon>Alphaproteobacteria</taxon>
        <taxon>Hyphomicrobiales</taxon>
        <taxon>Brucellaceae</taxon>
        <taxon>Brucella/Ochrobactrum group</taxon>
        <taxon>Brucella</taxon>
    </lineage>
</organism>
<dbReference type="InterPro" id="IPR005119">
    <property type="entry name" value="LysR_subst-bd"/>
</dbReference>